<dbReference type="PANTHER" id="PTHR30469:SF11">
    <property type="entry name" value="BLL4320 PROTEIN"/>
    <property type="match status" value="1"/>
</dbReference>
<feature type="signal peptide" evidence="5">
    <location>
        <begin position="1"/>
        <end position="39"/>
    </location>
</feature>
<evidence type="ECO:0000256" key="4">
    <source>
        <dbReference type="SAM" id="Coils"/>
    </source>
</evidence>
<dbReference type="SUPFAM" id="SSF111369">
    <property type="entry name" value="HlyD-like secretion proteins"/>
    <property type="match status" value="1"/>
</dbReference>
<organism evidence="9 10">
    <name type="scientific">Thiomicrorhabdus marina</name>
    <dbReference type="NCBI Taxonomy" id="2818442"/>
    <lineage>
        <taxon>Bacteria</taxon>
        <taxon>Pseudomonadati</taxon>
        <taxon>Pseudomonadota</taxon>
        <taxon>Gammaproteobacteria</taxon>
        <taxon>Thiotrichales</taxon>
        <taxon>Piscirickettsiaceae</taxon>
        <taxon>Thiomicrorhabdus</taxon>
    </lineage>
</organism>
<dbReference type="PANTHER" id="PTHR30469">
    <property type="entry name" value="MULTIDRUG RESISTANCE PROTEIN MDTA"/>
    <property type="match status" value="1"/>
</dbReference>
<keyword evidence="10" id="KW-1185">Reference proteome</keyword>
<feature type="chain" id="PRO_5045245329" evidence="5">
    <location>
        <begin position="40"/>
        <end position="387"/>
    </location>
</feature>
<sequence length="387" mass="42700">MFSVANAFFLSARNLRAQPLFVNCLLASITLFSSTATQAQEAQTDKPKKPPVTVIAYQVAAEPVKQTLNLIGTLQAVQSVEIRATVTERITELPFSDGQRIEKGALIAKLNAEEEQAELKQAKIITAEAKRQYLRAQKLKGRGNITEATIDELKAEWHSAEAEQSIIQARINDRSITAPFSGYLGFKAVHEGALVNNNTLITTLDNTEQMYLDVQIPDPYLSKLQLGQQITFSLGQQKFSGELTVINPRINEESRLLQVRAVVDNTAQKLKSGMQVQAQLNLGNEAQLLLPETAVLMQGEKNFVYLVQDTAAETSAIRKQAITVSKRYFGQVQVASGIQAGDVVVSQGILQLKPKSQIKIKAYQNKQMLDDLLRGEPLQIPNSKQVN</sequence>
<keyword evidence="3" id="KW-0813">Transport</keyword>
<gene>
    <name evidence="9" type="ORF">J3998_06985</name>
</gene>
<keyword evidence="4" id="KW-0175">Coiled coil</keyword>
<protein>
    <submittedName>
        <fullName evidence="9">Efflux RND transporter periplasmic adaptor subunit</fullName>
    </submittedName>
</protein>
<feature type="domain" description="Multidrug resistance protein MdtA-like barrel-sandwich hybrid" evidence="6">
    <location>
        <begin position="79"/>
        <end position="199"/>
    </location>
</feature>
<evidence type="ECO:0000259" key="7">
    <source>
        <dbReference type="Pfam" id="PF25954"/>
    </source>
</evidence>
<dbReference type="InterPro" id="IPR006143">
    <property type="entry name" value="RND_pump_MFP"/>
</dbReference>
<evidence type="ECO:0000259" key="6">
    <source>
        <dbReference type="Pfam" id="PF25917"/>
    </source>
</evidence>
<evidence type="ECO:0000256" key="5">
    <source>
        <dbReference type="SAM" id="SignalP"/>
    </source>
</evidence>
<proteinExistence type="inferred from homology"/>
<dbReference type="EMBL" id="JAGETV010000009">
    <property type="protein sequence ID" value="MBO1927320.1"/>
    <property type="molecule type" value="Genomic_DNA"/>
</dbReference>
<feature type="domain" description="Multidrug resistance protein MdtA-like C-terminal permuted SH3" evidence="8">
    <location>
        <begin position="288"/>
        <end position="349"/>
    </location>
</feature>
<dbReference type="InterPro" id="IPR058627">
    <property type="entry name" value="MdtA-like_C"/>
</dbReference>
<dbReference type="InterPro" id="IPR058792">
    <property type="entry name" value="Beta-barrel_RND_2"/>
</dbReference>
<dbReference type="NCBIfam" id="TIGR01730">
    <property type="entry name" value="RND_mfp"/>
    <property type="match status" value="1"/>
</dbReference>
<evidence type="ECO:0000256" key="2">
    <source>
        <dbReference type="ARBA" id="ARBA00009477"/>
    </source>
</evidence>
<dbReference type="Gene3D" id="2.40.420.20">
    <property type="match status" value="1"/>
</dbReference>
<name>A0ABS3Q4R0_9GAMM</name>
<dbReference type="Gene3D" id="2.40.30.170">
    <property type="match status" value="1"/>
</dbReference>
<evidence type="ECO:0000313" key="9">
    <source>
        <dbReference type="EMBL" id="MBO1927320.1"/>
    </source>
</evidence>
<dbReference type="Pfam" id="PF25917">
    <property type="entry name" value="BSH_RND"/>
    <property type="match status" value="1"/>
</dbReference>
<comment type="subcellular location">
    <subcellularLocation>
        <location evidence="1">Cell envelope</location>
    </subcellularLocation>
</comment>
<feature type="domain" description="CusB-like beta-barrel" evidence="7">
    <location>
        <begin position="212"/>
        <end position="281"/>
    </location>
</feature>
<dbReference type="Gene3D" id="1.10.287.470">
    <property type="entry name" value="Helix hairpin bin"/>
    <property type="match status" value="1"/>
</dbReference>
<evidence type="ECO:0000259" key="8">
    <source>
        <dbReference type="Pfam" id="PF25967"/>
    </source>
</evidence>
<dbReference type="RefSeq" id="WP_208149170.1">
    <property type="nucleotide sequence ID" value="NZ_JAGETV010000009.1"/>
</dbReference>
<accession>A0ABS3Q4R0</accession>
<evidence type="ECO:0000256" key="3">
    <source>
        <dbReference type="ARBA" id="ARBA00022448"/>
    </source>
</evidence>
<dbReference type="Pfam" id="PF25967">
    <property type="entry name" value="RND-MFP_C"/>
    <property type="match status" value="1"/>
</dbReference>
<comment type="similarity">
    <text evidence="2">Belongs to the membrane fusion protein (MFP) (TC 8.A.1) family.</text>
</comment>
<comment type="caution">
    <text evidence="9">The sequence shown here is derived from an EMBL/GenBank/DDBJ whole genome shotgun (WGS) entry which is preliminary data.</text>
</comment>
<reference evidence="9 10" key="1">
    <citation type="submission" date="2021-03" db="EMBL/GenBank/DDBJ databases">
        <title>Thiomicrorhabdus sp.nov.,novel sulfur-oxidizing bacteria isolated from coastal sediment.</title>
        <authorList>
            <person name="Liu X."/>
        </authorList>
    </citation>
    <scope>NUCLEOTIDE SEQUENCE [LARGE SCALE GENOMIC DNA]</scope>
    <source>
        <strain evidence="9 10">6S2-11</strain>
    </source>
</reference>
<evidence type="ECO:0000256" key="1">
    <source>
        <dbReference type="ARBA" id="ARBA00004196"/>
    </source>
</evidence>
<keyword evidence="5" id="KW-0732">Signal</keyword>
<dbReference type="Gene3D" id="2.40.50.100">
    <property type="match status" value="1"/>
</dbReference>
<dbReference type="InterPro" id="IPR058625">
    <property type="entry name" value="MdtA-like_BSH"/>
</dbReference>
<dbReference type="Pfam" id="PF25954">
    <property type="entry name" value="Beta-barrel_RND_2"/>
    <property type="match status" value="1"/>
</dbReference>
<dbReference type="Proteomes" id="UP000664835">
    <property type="component" value="Unassembled WGS sequence"/>
</dbReference>
<feature type="coiled-coil region" evidence="4">
    <location>
        <begin position="110"/>
        <end position="156"/>
    </location>
</feature>
<evidence type="ECO:0000313" key="10">
    <source>
        <dbReference type="Proteomes" id="UP000664835"/>
    </source>
</evidence>